<gene>
    <name evidence="1" type="ORF">SAMN05444398_101792</name>
</gene>
<sequence>MTRDVIRHPGPPAPKPYAVARGQGRKLPVTLQGGQSLMDAVADVMEKTGSDSGVIVVDGMDIGPYDYVMPGPSDDGVHAAWYSATHHGSHARIRHGSAIVGRRDGAWWLHCHAVWEEGDSVKCGHLLPDDVTVPNDAGVMLYAFNGGAFDVSLNEETLFPIFHPVDGASDGNALIAKVNPHHDIHQTVSQIVRDAGFARAEVLGVGSLIGARFEAGIPMESPISEVMITPGAQWAEDGLRLPMYCVDPDDDQFSGDIVPGGAPVCVTFELMVIEAG</sequence>
<proteinExistence type="predicted"/>
<evidence type="ECO:0000313" key="1">
    <source>
        <dbReference type="EMBL" id="SHL15701.1"/>
    </source>
</evidence>
<dbReference type="Proteomes" id="UP000183974">
    <property type="component" value="Unassembled WGS sequence"/>
</dbReference>
<evidence type="ECO:0000313" key="2">
    <source>
        <dbReference type="Proteomes" id="UP000183974"/>
    </source>
</evidence>
<dbReference type="RefSeq" id="WP_073032941.1">
    <property type="nucleotide sequence ID" value="NZ_BMLR01000001.1"/>
</dbReference>
<accession>A0A1M6YBQ2</accession>
<dbReference type="AlphaFoldDB" id="A0A1M6YBQ2"/>
<organism evidence="1 2">
    <name type="scientific">Roseovarius pacificus</name>
    <dbReference type="NCBI Taxonomy" id="337701"/>
    <lineage>
        <taxon>Bacteria</taxon>
        <taxon>Pseudomonadati</taxon>
        <taxon>Pseudomonadota</taxon>
        <taxon>Alphaproteobacteria</taxon>
        <taxon>Rhodobacterales</taxon>
        <taxon>Roseobacteraceae</taxon>
        <taxon>Roseovarius</taxon>
    </lineage>
</organism>
<dbReference type="STRING" id="337701.SAMN05444398_101792"/>
<evidence type="ECO:0008006" key="3">
    <source>
        <dbReference type="Google" id="ProtNLM"/>
    </source>
</evidence>
<dbReference type="Gene3D" id="3.30.1330.80">
    <property type="entry name" value="Hypothetical protein, similar to alpha- acetolactate decarboxylase, domain 2"/>
    <property type="match status" value="1"/>
</dbReference>
<name>A0A1M6YBQ2_9RHOB</name>
<keyword evidence="2" id="KW-1185">Reference proteome</keyword>
<reference evidence="1 2" key="1">
    <citation type="submission" date="2016-11" db="EMBL/GenBank/DDBJ databases">
        <authorList>
            <person name="Jaros S."/>
            <person name="Januszkiewicz K."/>
            <person name="Wedrychowicz H."/>
        </authorList>
    </citation>
    <scope>NUCLEOTIDE SEQUENCE [LARGE SCALE GENOMIC DNA]</scope>
    <source>
        <strain evidence="1 2">DSM 29589</strain>
    </source>
</reference>
<dbReference type="SUPFAM" id="SSF117856">
    <property type="entry name" value="AF0104/ALDC/Ptd012-like"/>
    <property type="match status" value="2"/>
</dbReference>
<protein>
    <recommendedName>
        <fullName evidence="3">DUF296 domain-containing protein</fullName>
    </recommendedName>
</protein>
<dbReference type="EMBL" id="FRBR01000001">
    <property type="protein sequence ID" value="SHL15701.1"/>
    <property type="molecule type" value="Genomic_DNA"/>
</dbReference>
<dbReference type="OrthoDB" id="8720942at2"/>